<name>A0A8J3NA15_9CHLR</name>
<organism evidence="1 2">
    <name type="scientific">Reticulibacter mediterranei</name>
    <dbReference type="NCBI Taxonomy" id="2778369"/>
    <lineage>
        <taxon>Bacteria</taxon>
        <taxon>Bacillati</taxon>
        <taxon>Chloroflexota</taxon>
        <taxon>Ktedonobacteria</taxon>
        <taxon>Ktedonobacterales</taxon>
        <taxon>Reticulibacteraceae</taxon>
        <taxon>Reticulibacter</taxon>
    </lineage>
</organism>
<sequence>MEGVKWEEKAFPEKDKTMQKARPAYTKEFKLEAVHLWQTSEKSQSQIARDLGIPDSTLSHWCLRFAEHGKDAFAFEWTSSST</sequence>
<dbReference type="GO" id="GO:0043565">
    <property type="term" value="F:sequence-specific DNA binding"/>
    <property type="evidence" value="ECO:0007669"/>
    <property type="project" value="InterPro"/>
</dbReference>
<protein>
    <recommendedName>
        <fullName evidence="3">Transposase</fullName>
    </recommendedName>
</protein>
<gene>
    <name evidence="1" type="ORF">KSF_112330</name>
</gene>
<dbReference type="GO" id="GO:0004803">
    <property type="term" value="F:transposase activity"/>
    <property type="evidence" value="ECO:0007669"/>
    <property type="project" value="InterPro"/>
</dbReference>
<dbReference type="SUPFAM" id="SSF48295">
    <property type="entry name" value="TrpR-like"/>
    <property type="match status" value="1"/>
</dbReference>
<dbReference type="InterPro" id="IPR002514">
    <property type="entry name" value="Transposase_8"/>
</dbReference>
<dbReference type="Gene3D" id="1.10.10.60">
    <property type="entry name" value="Homeodomain-like"/>
    <property type="match status" value="1"/>
</dbReference>
<dbReference type="Pfam" id="PF01527">
    <property type="entry name" value="HTH_Tnp_1"/>
    <property type="match status" value="1"/>
</dbReference>
<proteinExistence type="predicted"/>
<evidence type="ECO:0000313" key="2">
    <source>
        <dbReference type="Proteomes" id="UP000597444"/>
    </source>
</evidence>
<dbReference type="EMBL" id="BNJK01000004">
    <property type="protein sequence ID" value="GHP01186.1"/>
    <property type="molecule type" value="Genomic_DNA"/>
</dbReference>
<comment type="caution">
    <text evidence="1">The sequence shown here is derived from an EMBL/GenBank/DDBJ whole genome shotgun (WGS) entry which is preliminary data.</text>
</comment>
<dbReference type="AlphaFoldDB" id="A0A8J3NA15"/>
<dbReference type="GO" id="GO:0006313">
    <property type="term" value="P:DNA transposition"/>
    <property type="evidence" value="ECO:0007669"/>
    <property type="project" value="InterPro"/>
</dbReference>
<evidence type="ECO:0000313" key="1">
    <source>
        <dbReference type="EMBL" id="GHP01186.1"/>
    </source>
</evidence>
<accession>A0A8J3NA15</accession>
<dbReference type="Proteomes" id="UP000597444">
    <property type="component" value="Unassembled WGS sequence"/>
</dbReference>
<evidence type="ECO:0008006" key="3">
    <source>
        <dbReference type="Google" id="ProtNLM"/>
    </source>
</evidence>
<dbReference type="InterPro" id="IPR010921">
    <property type="entry name" value="Trp_repressor/repl_initiator"/>
</dbReference>
<reference evidence="1" key="1">
    <citation type="submission" date="2020-10" db="EMBL/GenBank/DDBJ databases">
        <title>Taxonomic study of unclassified bacteria belonging to the class Ktedonobacteria.</title>
        <authorList>
            <person name="Yabe S."/>
            <person name="Wang C.M."/>
            <person name="Zheng Y."/>
            <person name="Sakai Y."/>
            <person name="Cavaletti L."/>
            <person name="Monciardini P."/>
            <person name="Donadio S."/>
        </authorList>
    </citation>
    <scope>NUCLEOTIDE SEQUENCE</scope>
    <source>
        <strain evidence="1">ID150040</strain>
    </source>
</reference>
<dbReference type="RefSeq" id="WP_373324781.1">
    <property type="nucleotide sequence ID" value="NZ_BNJK01000004.1"/>
</dbReference>
<keyword evidence="2" id="KW-1185">Reference proteome</keyword>